<evidence type="ECO:0000313" key="1">
    <source>
        <dbReference type="EMBL" id="PRY49509.1"/>
    </source>
</evidence>
<dbReference type="Gene3D" id="3.10.450.50">
    <property type="match status" value="1"/>
</dbReference>
<keyword evidence="2" id="KW-1185">Reference proteome</keyword>
<dbReference type="Pfam" id="PF12893">
    <property type="entry name" value="Lumazine_bd_2"/>
    <property type="match status" value="1"/>
</dbReference>
<dbReference type="Proteomes" id="UP000238034">
    <property type="component" value="Unassembled WGS sequence"/>
</dbReference>
<dbReference type="OrthoDB" id="764454at2"/>
<gene>
    <name evidence="1" type="ORF">B0I27_11165</name>
</gene>
<comment type="caution">
    <text evidence="1">The sequence shown here is derived from an EMBL/GenBank/DDBJ whole genome shotgun (WGS) entry which is preliminary data.</text>
</comment>
<protein>
    <submittedName>
        <fullName evidence="1">Putative lumazine-binding protein</fullName>
    </submittedName>
</protein>
<dbReference type="InterPro" id="IPR032710">
    <property type="entry name" value="NTF2-like_dom_sf"/>
</dbReference>
<dbReference type="EMBL" id="PVTH01000011">
    <property type="protein sequence ID" value="PRY49509.1"/>
    <property type="molecule type" value="Genomic_DNA"/>
</dbReference>
<dbReference type="SUPFAM" id="SSF54427">
    <property type="entry name" value="NTF2-like"/>
    <property type="match status" value="1"/>
</dbReference>
<name>A0A2T0TV21_9SPHI</name>
<proteinExistence type="predicted"/>
<dbReference type="InterPro" id="IPR039437">
    <property type="entry name" value="FrzH/put_lumazine-bd"/>
</dbReference>
<evidence type="ECO:0000313" key="2">
    <source>
        <dbReference type="Proteomes" id="UP000238034"/>
    </source>
</evidence>
<organism evidence="1 2">
    <name type="scientific">Arcticibacter pallidicorallinus</name>
    <dbReference type="NCBI Taxonomy" id="1259464"/>
    <lineage>
        <taxon>Bacteria</taxon>
        <taxon>Pseudomonadati</taxon>
        <taxon>Bacteroidota</taxon>
        <taxon>Sphingobacteriia</taxon>
        <taxon>Sphingobacteriales</taxon>
        <taxon>Sphingobacteriaceae</taxon>
        <taxon>Arcticibacter</taxon>
    </lineage>
</organism>
<sequence>MKAIKFTLAALLISIIITSVGYAKVDKGYLTMDYAIKTYVEAVSFGKVKGIEEILDNNVKFTLAQGNKVINYNKMELINSLKISENINQNCKTDYSIIEKGDAQTIVKVTMDYENFSKINYVTISNTDQGWKITNVSSVYK</sequence>
<dbReference type="RefSeq" id="WP_106294896.1">
    <property type="nucleotide sequence ID" value="NZ_PVTH01000011.1"/>
</dbReference>
<reference evidence="1 2" key="1">
    <citation type="submission" date="2018-03" db="EMBL/GenBank/DDBJ databases">
        <title>Genomic Encyclopedia of Type Strains, Phase III (KMG-III): the genomes of soil and plant-associated and newly described type strains.</title>
        <authorList>
            <person name="Whitman W."/>
        </authorList>
    </citation>
    <scope>NUCLEOTIDE SEQUENCE [LARGE SCALE GENOMIC DNA]</scope>
    <source>
        <strain evidence="1 2">CGMCC 1.9313</strain>
    </source>
</reference>
<accession>A0A2T0TV21</accession>
<dbReference type="AlphaFoldDB" id="A0A2T0TV21"/>